<comment type="caution">
    <text evidence="1">The sequence shown here is derived from an EMBL/GenBank/DDBJ whole genome shotgun (WGS) entry which is preliminary data.</text>
</comment>
<proteinExistence type="predicted"/>
<evidence type="ECO:0000313" key="2">
    <source>
        <dbReference type="Proteomes" id="UP000585050"/>
    </source>
</evidence>
<sequence length="95" mass="10274">MQNIIKVSTQTNVQRLAKSIEQGLRQQESVNLVSVGAGALNQKIKAVIEASGRFYTKGVKLSYNHSFTNVSDGKVAISTKVLKERIGLIQATSAL</sequence>
<dbReference type="EMBL" id="JABAIL010000016">
    <property type="protein sequence ID" value="NLR94917.1"/>
    <property type="molecule type" value="Genomic_DNA"/>
</dbReference>
<dbReference type="InterPro" id="IPR036882">
    <property type="entry name" value="Alba-like_dom_sf"/>
</dbReference>
<protein>
    <submittedName>
        <fullName evidence="1">Stage V sporulation protein S</fullName>
    </submittedName>
</protein>
<gene>
    <name evidence="1" type="ORF">HGP29_27170</name>
</gene>
<evidence type="ECO:0000313" key="1">
    <source>
        <dbReference type="EMBL" id="NLR94917.1"/>
    </source>
</evidence>
<keyword evidence="2" id="KW-1185">Reference proteome</keyword>
<dbReference type="Gene3D" id="3.30.110.20">
    <property type="entry name" value="Alba-like domain"/>
    <property type="match status" value="1"/>
</dbReference>
<reference evidence="1 2" key="1">
    <citation type="submission" date="2020-04" db="EMBL/GenBank/DDBJ databases">
        <title>Flammeovirga sp. SR4, a novel species isolated from seawater.</title>
        <authorList>
            <person name="Wang X."/>
        </authorList>
    </citation>
    <scope>NUCLEOTIDE SEQUENCE [LARGE SCALE GENOMIC DNA]</scope>
    <source>
        <strain evidence="1 2">SR4</strain>
    </source>
</reference>
<dbReference type="Proteomes" id="UP000585050">
    <property type="component" value="Unassembled WGS sequence"/>
</dbReference>
<dbReference type="GO" id="GO:0003676">
    <property type="term" value="F:nucleic acid binding"/>
    <property type="evidence" value="ECO:0007669"/>
    <property type="project" value="InterPro"/>
</dbReference>
<accession>A0A7X8SR75</accession>
<dbReference type="Pfam" id="PF04232">
    <property type="entry name" value="SpoVS"/>
    <property type="match status" value="1"/>
</dbReference>
<name>A0A7X8SR75_9BACT</name>
<dbReference type="InterPro" id="IPR007347">
    <property type="entry name" value="SpoVS"/>
</dbReference>
<dbReference type="AlphaFoldDB" id="A0A7X8SR75"/>
<organism evidence="1 2">
    <name type="scientific">Flammeovirga agarivorans</name>
    <dbReference type="NCBI Taxonomy" id="2726742"/>
    <lineage>
        <taxon>Bacteria</taxon>
        <taxon>Pseudomonadati</taxon>
        <taxon>Bacteroidota</taxon>
        <taxon>Cytophagia</taxon>
        <taxon>Cytophagales</taxon>
        <taxon>Flammeovirgaceae</taxon>
        <taxon>Flammeovirga</taxon>
    </lineage>
</organism>